<organism evidence="3 4">
    <name type="scientific">Phytoactinopolyspora halophila</name>
    <dbReference type="NCBI Taxonomy" id="1981511"/>
    <lineage>
        <taxon>Bacteria</taxon>
        <taxon>Bacillati</taxon>
        <taxon>Actinomycetota</taxon>
        <taxon>Actinomycetes</taxon>
        <taxon>Jiangellales</taxon>
        <taxon>Jiangellaceae</taxon>
        <taxon>Phytoactinopolyspora</taxon>
    </lineage>
</organism>
<feature type="domain" description="DUF1468" evidence="2">
    <location>
        <begin position="25"/>
        <end position="159"/>
    </location>
</feature>
<keyword evidence="1" id="KW-1133">Transmembrane helix</keyword>
<protein>
    <recommendedName>
        <fullName evidence="2">DUF1468 domain-containing protein</fullName>
    </recommendedName>
</protein>
<dbReference type="AlphaFoldDB" id="A0A329QNI5"/>
<comment type="caution">
    <text evidence="3">The sequence shown here is derived from an EMBL/GenBank/DDBJ whole genome shotgun (WGS) entry which is preliminary data.</text>
</comment>
<dbReference type="Pfam" id="PF07331">
    <property type="entry name" value="TctB"/>
    <property type="match status" value="1"/>
</dbReference>
<reference evidence="3 4" key="1">
    <citation type="submission" date="2018-06" db="EMBL/GenBank/DDBJ databases">
        <title>Phytoactinopolyspora halophila sp. nov., a novel halophilic actinomycete isolated from a saline soil in China.</title>
        <authorList>
            <person name="Tang S.-K."/>
        </authorList>
    </citation>
    <scope>NUCLEOTIDE SEQUENCE [LARGE SCALE GENOMIC DNA]</scope>
    <source>
        <strain evidence="3 4">YIM 96934</strain>
    </source>
</reference>
<dbReference type="InterPro" id="IPR009936">
    <property type="entry name" value="DUF1468"/>
</dbReference>
<feature type="transmembrane region" description="Helical" evidence="1">
    <location>
        <begin position="49"/>
        <end position="71"/>
    </location>
</feature>
<accession>A0A329QNI5</accession>
<sequence length="164" mass="17821">MNDAGTTAPAGTGTGRRIAFNHDLLSGLALIILGSFAYTWGPGWGERTWVFPNMVSWLMVGLGILLAVIGLARRTREKLFESWRAAVDVSWFSASVLAFFLLIPQIGYFVATWLFMVVQASVLGGRRHPAAVGLIIVVAGLLALGMYQLFGGAFNVHLPEGRWI</sequence>
<feature type="transmembrane region" description="Helical" evidence="1">
    <location>
        <begin position="24"/>
        <end position="43"/>
    </location>
</feature>
<feature type="transmembrane region" description="Helical" evidence="1">
    <location>
        <begin position="130"/>
        <end position="150"/>
    </location>
</feature>
<evidence type="ECO:0000259" key="2">
    <source>
        <dbReference type="Pfam" id="PF07331"/>
    </source>
</evidence>
<name>A0A329QNI5_9ACTN</name>
<dbReference type="EMBL" id="QMIG01000011">
    <property type="protein sequence ID" value="RAW13813.1"/>
    <property type="molecule type" value="Genomic_DNA"/>
</dbReference>
<proteinExistence type="predicted"/>
<keyword evidence="1" id="KW-0472">Membrane</keyword>
<dbReference type="RefSeq" id="WP_112258655.1">
    <property type="nucleotide sequence ID" value="NZ_QMIG01000011.1"/>
</dbReference>
<keyword evidence="4" id="KW-1185">Reference proteome</keyword>
<evidence type="ECO:0000256" key="1">
    <source>
        <dbReference type="SAM" id="Phobius"/>
    </source>
</evidence>
<dbReference type="Proteomes" id="UP000250462">
    <property type="component" value="Unassembled WGS sequence"/>
</dbReference>
<evidence type="ECO:0000313" key="4">
    <source>
        <dbReference type="Proteomes" id="UP000250462"/>
    </source>
</evidence>
<gene>
    <name evidence="3" type="ORF">DPM12_12485</name>
</gene>
<keyword evidence="1" id="KW-0812">Transmembrane</keyword>
<evidence type="ECO:0000313" key="3">
    <source>
        <dbReference type="EMBL" id="RAW13813.1"/>
    </source>
</evidence>